<dbReference type="AlphaFoldDB" id="A0A7Y4GU27"/>
<dbReference type="RefSeq" id="WP_171580640.1">
    <property type="nucleotide sequence ID" value="NZ_JAAVLX010000005.1"/>
</dbReference>
<reference evidence="1 2" key="1">
    <citation type="submission" date="2020-03" db="EMBL/GenBank/DDBJ databases">
        <title>Bradyrhizobium diversity isolated from nodules of Indigofera sp.</title>
        <authorList>
            <person name="Klepa M."/>
            <person name="Helene L."/>
            <person name="Hungria M."/>
        </authorList>
    </citation>
    <scope>NUCLEOTIDE SEQUENCE [LARGE SCALE GENOMIC DNA]</scope>
    <source>
        <strain evidence="1 2">WSM 1791</strain>
    </source>
</reference>
<gene>
    <name evidence="1" type="ORF">HCN58_17520</name>
</gene>
<proteinExistence type="predicted"/>
<comment type="caution">
    <text evidence="1">The sequence shown here is derived from an EMBL/GenBank/DDBJ whole genome shotgun (WGS) entry which is preliminary data.</text>
</comment>
<keyword evidence="2" id="KW-1185">Reference proteome</keyword>
<dbReference type="EMBL" id="JAAVLX010000005">
    <property type="protein sequence ID" value="NOJ41382.1"/>
    <property type="molecule type" value="Genomic_DNA"/>
</dbReference>
<accession>A0A7Y4GU27</accession>
<sequence>MAVLFRTTMPQALLNDFKKKIDEGHVVTWSYDTDGDFTHTPHQWRSKAWMRPSIELGGLKFNFISGVGEVTTKALYGVYHGRFVESFATHCDDRFTEAAVTAHGTNSDFVNSKVA</sequence>
<name>A0A7Y4GU27_9BRAD</name>
<organism evidence="1 2">
    <name type="scientific">Bradyrhizobium australiense</name>
    <dbReference type="NCBI Taxonomy" id="2721161"/>
    <lineage>
        <taxon>Bacteria</taxon>
        <taxon>Pseudomonadati</taxon>
        <taxon>Pseudomonadota</taxon>
        <taxon>Alphaproteobacteria</taxon>
        <taxon>Hyphomicrobiales</taxon>
        <taxon>Nitrobacteraceae</taxon>
        <taxon>Bradyrhizobium</taxon>
    </lineage>
</organism>
<protein>
    <submittedName>
        <fullName evidence="1">Uncharacterized protein</fullName>
    </submittedName>
</protein>
<dbReference type="Proteomes" id="UP000544122">
    <property type="component" value="Unassembled WGS sequence"/>
</dbReference>
<evidence type="ECO:0000313" key="2">
    <source>
        <dbReference type="Proteomes" id="UP000544122"/>
    </source>
</evidence>
<evidence type="ECO:0000313" key="1">
    <source>
        <dbReference type="EMBL" id="NOJ41382.1"/>
    </source>
</evidence>